<dbReference type="SUPFAM" id="SSF81665">
    <property type="entry name" value="Calcium ATPase, transmembrane domain M"/>
    <property type="match status" value="1"/>
</dbReference>
<keyword evidence="5" id="KW-0109">Calcium transport</keyword>
<feature type="transmembrane region" description="Helical" evidence="15">
    <location>
        <begin position="678"/>
        <end position="700"/>
    </location>
</feature>
<evidence type="ECO:0000256" key="7">
    <source>
        <dbReference type="ARBA" id="ARBA00022723"/>
    </source>
</evidence>
<evidence type="ECO:0000256" key="15">
    <source>
        <dbReference type="SAM" id="Phobius"/>
    </source>
</evidence>
<keyword evidence="6 15" id="KW-0812">Transmembrane</keyword>
<dbReference type="SFLD" id="SFLDS00003">
    <property type="entry name" value="Haloacid_Dehalogenase"/>
    <property type="match status" value="1"/>
</dbReference>
<dbReference type="PANTHER" id="PTHR42861">
    <property type="entry name" value="CALCIUM-TRANSPORTING ATPASE"/>
    <property type="match status" value="1"/>
</dbReference>
<dbReference type="SFLD" id="SFLDF00027">
    <property type="entry name" value="p-type_atpase"/>
    <property type="match status" value="1"/>
</dbReference>
<dbReference type="GO" id="GO:0005388">
    <property type="term" value="F:P-type calcium transporter activity"/>
    <property type="evidence" value="ECO:0007669"/>
    <property type="project" value="UniProtKB-EC"/>
</dbReference>
<dbReference type="InterPro" id="IPR023298">
    <property type="entry name" value="ATPase_P-typ_TM_dom_sf"/>
</dbReference>
<dbReference type="Proteomes" id="UP000216316">
    <property type="component" value="Unassembled WGS sequence"/>
</dbReference>
<reference evidence="17 20" key="2">
    <citation type="submission" date="2017-05" db="EMBL/GenBank/DDBJ databases">
        <authorList>
            <person name="Lin X.B."/>
            <person name="Stothard P."/>
            <person name="Tasseva G."/>
            <person name="Walter J."/>
        </authorList>
    </citation>
    <scope>NUCLEOTIDE SEQUENCE [LARGE SCALE GENOMIC DNA]</scope>
    <source>
        <strain evidence="17 20">609u</strain>
    </source>
</reference>
<comment type="similarity">
    <text evidence="2">Belongs to the cation transport ATPase (P-type) (TC 3.A.3) family. Type IIA subfamily.</text>
</comment>
<evidence type="ECO:0000259" key="16">
    <source>
        <dbReference type="SMART" id="SM00831"/>
    </source>
</evidence>
<dbReference type="Pfam" id="PF13246">
    <property type="entry name" value="Cation_ATPase"/>
    <property type="match status" value="1"/>
</dbReference>
<dbReference type="Pfam" id="PF00689">
    <property type="entry name" value="Cation_ATPase_C"/>
    <property type="match status" value="1"/>
</dbReference>
<evidence type="ECO:0000256" key="4">
    <source>
        <dbReference type="ARBA" id="ARBA00022475"/>
    </source>
</evidence>
<comment type="catalytic activity">
    <reaction evidence="14">
        <text>Ca(2+)(in) + ATP + H2O = Ca(2+)(out) + ADP + phosphate + H(+)</text>
        <dbReference type="Rhea" id="RHEA:18105"/>
        <dbReference type="ChEBI" id="CHEBI:15377"/>
        <dbReference type="ChEBI" id="CHEBI:15378"/>
        <dbReference type="ChEBI" id="CHEBI:29108"/>
        <dbReference type="ChEBI" id="CHEBI:30616"/>
        <dbReference type="ChEBI" id="CHEBI:43474"/>
        <dbReference type="ChEBI" id="CHEBI:456216"/>
        <dbReference type="EC" id="7.2.2.10"/>
    </reaction>
</comment>
<dbReference type="GO" id="GO:0016887">
    <property type="term" value="F:ATP hydrolysis activity"/>
    <property type="evidence" value="ECO:0007669"/>
    <property type="project" value="InterPro"/>
</dbReference>
<feature type="transmembrane region" description="Helical" evidence="15">
    <location>
        <begin position="270"/>
        <end position="293"/>
    </location>
</feature>
<evidence type="ECO:0000256" key="10">
    <source>
        <dbReference type="ARBA" id="ARBA00022840"/>
    </source>
</evidence>
<feature type="domain" description="Cation-transporting P-type ATPase N-terminal" evidence="16">
    <location>
        <begin position="3"/>
        <end position="77"/>
    </location>
</feature>
<keyword evidence="5" id="KW-0406">Ion transport</keyword>
<keyword evidence="9" id="KW-0106">Calcium</keyword>
<evidence type="ECO:0000256" key="9">
    <source>
        <dbReference type="ARBA" id="ARBA00022837"/>
    </source>
</evidence>
<dbReference type="EMBL" id="NGNX01000011">
    <property type="protein sequence ID" value="OYR92143.1"/>
    <property type="molecule type" value="Genomic_DNA"/>
</dbReference>
<dbReference type="PRINTS" id="PR00119">
    <property type="entry name" value="CATATPASE"/>
</dbReference>
<keyword evidence="11" id="KW-1278">Translocase</keyword>
<keyword evidence="10" id="KW-0067">ATP-binding</keyword>
<feature type="transmembrane region" description="Helical" evidence="15">
    <location>
        <begin position="245"/>
        <end position="264"/>
    </location>
</feature>
<evidence type="ECO:0000313" key="17">
    <source>
        <dbReference type="EMBL" id="OYR88500.1"/>
    </source>
</evidence>
<dbReference type="Pfam" id="PF00122">
    <property type="entry name" value="E1-E2_ATPase"/>
    <property type="match status" value="1"/>
</dbReference>
<accession>A0A256LG66</accession>
<dbReference type="SFLD" id="SFLDG00002">
    <property type="entry name" value="C1.7:_P-type_atpase_like"/>
    <property type="match status" value="1"/>
</dbReference>
<evidence type="ECO:0000256" key="3">
    <source>
        <dbReference type="ARBA" id="ARBA00012790"/>
    </source>
</evidence>
<dbReference type="GO" id="GO:0005524">
    <property type="term" value="F:ATP binding"/>
    <property type="evidence" value="ECO:0007669"/>
    <property type="project" value="UniProtKB-KW"/>
</dbReference>
<dbReference type="FunFam" id="2.70.150.10:FF:000016">
    <property type="entry name" value="Calcium-transporting P-type ATPase putative"/>
    <property type="match status" value="1"/>
</dbReference>
<gene>
    <name evidence="17" type="ORF">CBF53_04295</name>
    <name evidence="18" type="ORF">CBF70_03745</name>
</gene>
<dbReference type="NCBIfam" id="TIGR01494">
    <property type="entry name" value="ATPase_P-type"/>
    <property type="match status" value="2"/>
</dbReference>
<evidence type="ECO:0000256" key="2">
    <source>
        <dbReference type="ARBA" id="ARBA00005675"/>
    </source>
</evidence>
<dbReference type="InterPro" id="IPR044492">
    <property type="entry name" value="P_typ_ATPase_HD_dom"/>
</dbReference>
<keyword evidence="12 15" id="KW-1133">Transmembrane helix</keyword>
<dbReference type="GO" id="GO:0005886">
    <property type="term" value="C:plasma membrane"/>
    <property type="evidence" value="ECO:0007669"/>
    <property type="project" value="UniProtKB-SubCell"/>
</dbReference>
<feature type="transmembrane region" description="Helical" evidence="15">
    <location>
        <begin position="57"/>
        <end position="75"/>
    </location>
</feature>
<dbReference type="SMART" id="SM00831">
    <property type="entry name" value="Cation_ATPase_N"/>
    <property type="match status" value="1"/>
</dbReference>
<sequence length="875" mass="95007">MKAYYRESKEEVLKELGANEQHGLTNKVAQEKLAQVGPNALVEGKKKSILEVFLEQFKDLMVIILIVAAIISAFTGNLESTAVIIVVLILNAILGTVQHVKAEKSLEALKSLSAPAAKVLRDGKKQEIAAKDVVPGDILLLEAGDLVTADGRILDNFSLQVNESSLTGESTNIDKLDTTFDKEVPLGDRVNMVYSSSLVTYGRANVLVTATGMNTEIGKIATLMNETKERRTPLQVSLDQFSSRLATAILIFCALILGLQMWRGQPLLDALLFAVALAVAAIPEALSSIVTIVQAMGTQKMAKEHAIIKNLAAVESLGSVSVICSDKTGTLTQNKMTVEDIYIGGKVLKPEELNLSNQLHRYLLYDVVLNNDASLSDGKKIGDPTESALLEMYRKVPGINLGDGKLGLSESELRNHLDRLEEVPFDSDRKLMSTKHLIHTIPTIFVKGAIDVLLKRCVNIRFGDEVRPITEQDRKDILAQNNHFSENGLRVLAFAYKESDEELSADTEKDLTFIGLVSEMDPPREESVAAVARAKEAGIRTVMITGDHKITAVAIAKKIGIFNDGDIALTGLELDALSDEELDQEIEKVAVYARVSPENKIRIVNAWQRKDHIVSMTGDGVNDAPALKKADVGVAMGITGTEVSKDAASMILTDDNFATIIKAVANGRTVYENIKNAIGYLLSGNLSAIITVLFASIAALPVPFVAVQLLFINLVTDSLPALAIGMEPGNPDILKRKPRDPKVNLLDKPFVTQISTQGFLISLSVIAAFLIGLKDSPAIACTMAFSTLTFARLLHGFNCRSQHSIFKIGFKNNWYSLAAFALGTILLALILFVPALHSLFAVQPLSAQEVWLIVVLAIIPTILIQVVKVIRENRG</sequence>
<evidence type="ECO:0000256" key="5">
    <source>
        <dbReference type="ARBA" id="ARBA00022568"/>
    </source>
</evidence>
<keyword evidence="8" id="KW-0547">Nucleotide-binding</keyword>
<dbReference type="FunFam" id="3.40.50.1000:FF:000001">
    <property type="entry name" value="Phospholipid-transporting ATPase IC"/>
    <property type="match status" value="1"/>
</dbReference>
<feature type="transmembrane region" description="Helical" evidence="15">
    <location>
        <begin position="850"/>
        <end position="870"/>
    </location>
</feature>
<dbReference type="InterPro" id="IPR023299">
    <property type="entry name" value="ATPase_P-typ_cyto_dom_N"/>
</dbReference>
<evidence type="ECO:0000256" key="13">
    <source>
        <dbReference type="ARBA" id="ARBA00023136"/>
    </source>
</evidence>
<dbReference type="Gene3D" id="1.20.1110.10">
    <property type="entry name" value="Calcium-transporting ATPase, transmembrane domain"/>
    <property type="match status" value="1"/>
</dbReference>
<comment type="subcellular location">
    <subcellularLocation>
        <location evidence="1">Cell membrane</location>
        <topology evidence="1">Multi-pass membrane protein</topology>
    </subcellularLocation>
</comment>
<dbReference type="InterPro" id="IPR059000">
    <property type="entry name" value="ATPase_P-type_domA"/>
</dbReference>
<organism evidence="18 19">
    <name type="scientific">Lactobacillus taiwanensis</name>
    <dbReference type="NCBI Taxonomy" id="508451"/>
    <lineage>
        <taxon>Bacteria</taxon>
        <taxon>Bacillati</taxon>
        <taxon>Bacillota</taxon>
        <taxon>Bacilli</taxon>
        <taxon>Lactobacillales</taxon>
        <taxon>Lactobacillaceae</taxon>
        <taxon>Lactobacillus</taxon>
    </lineage>
</organism>
<dbReference type="GO" id="GO:0140352">
    <property type="term" value="P:export from cell"/>
    <property type="evidence" value="ECO:0007669"/>
    <property type="project" value="UniProtKB-ARBA"/>
</dbReference>
<feature type="transmembrane region" description="Helical" evidence="15">
    <location>
        <begin position="750"/>
        <end position="771"/>
    </location>
</feature>
<dbReference type="EC" id="7.2.2.10" evidence="3"/>
<feature type="transmembrane region" description="Helical" evidence="15">
    <location>
        <begin position="814"/>
        <end position="838"/>
    </location>
</feature>
<keyword evidence="7" id="KW-0479">Metal-binding</keyword>
<dbReference type="PROSITE" id="PS00154">
    <property type="entry name" value="ATPASE_E1_E2"/>
    <property type="match status" value="1"/>
</dbReference>
<dbReference type="EMBL" id="NGNV01000011">
    <property type="protein sequence ID" value="OYR88500.1"/>
    <property type="molecule type" value="Genomic_DNA"/>
</dbReference>
<evidence type="ECO:0000313" key="19">
    <source>
        <dbReference type="Proteomes" id="UP000215828"/>
    </source>
</evidence>
<dbReference type="FunFam" id="3.40.50.1000:FF:000028">
    <property type="entry name" value="Calcium-transporting P-type ATPase, putative"/>
    <property type="match status" value="1"/>
</dbReference>
<dbReference type="SUPFAM" id="SSF81660">
    <property type="entry name" value="Metal cation-transporting ATPase, ATP-binding domain N"/>
    <property type="match status" value="1"/>
</dbReference>
<evidence type="ECO:0000256" key="12">
    <source>
        <dbReference type="ARBA" id="ARBA00022989"/>
    </source>
</evidence>
<dbReference type="Proteomes" id="UP000215828">
    <property type="component" value="Unassembled WGS sequence"/>
</dbReference>
<keyword evidence="13 15" id="KW-0472">Membrane</keyword>
<evidence type="ECO:0000256" key="6">
    <source>
        <dbReference type="ARBA" id="ARBA00022692"/>
    </source>
</evidence>
<reference evidence="19 20" key="3">
    <citation type="submission" date="2017-09" db="EMBL/GenBank/DDBJ databases">
        <title>Tripartite evolution among Lactobacillus johnsonii, Lactobacillus taiwanensis, Lactobacillus reuteri and their rodent host.</title>
        <authorList>
            <person name="Wang T."/>
            <person name="Knowles S."/>
            <person name="Cheng C."/>
        </authorList>
    </citation>
    <scope>NUCLEOTIDE SEQUENCE [LARGE SCALE GENOMIC DNA]</scope>
    <source>
        <strain evidence="18 19">609q</strain>
        <strain evidence="17 20">609u</strain>
    </source>
</reference>
<dbReference type="InterPro" id="IPR004014">
    <property type="entry name" value="ATPase_P-typ_cation-transptr_N"/>
</dbReference>
<dbReference type="InterPro" id="IPR036412">
    <property type="entry name" value="HAD-like_sf"/>
</dbReference>
<protein>
    <recommendedName>
        <fullName evidence="3">P-type Ca(2+) transporter</fullName>
        <ecNumber evidence="3">7.2.2.10</ecNumber>
    </recommendedName>
</protein>
<dbReference type="RefSeq" id="WP_179219487.1">
    <property type="nucleotide sequence ID" value="NZ_NGNV01000011.1"/>
</dbReference>
<evidence type="ECO:0000256" key="11">
    <source>
        <dbReference type="ARBA" id="ARBA00022967"/>
    </source>
</evidence>
<dbReference type="InterPro" id="IPR006068">
    <property type="entry name" value="ATPase_P-typ_cation-transptr_C"/>
</dbReference>
<dbReference type="CDD" id="cd02089">
    <property type="entry name" value="P-type_ATPase_Ca_prok"/>
    <property type="match status" value="1"/>
</dbReference>
<keyword evidence="4" id="KW-1003">Cell membrane</keyword>
<dbReference type="Gene3D" id="3.40.50.1000">
    <property type="entry name" value="HAD superfamily/HAD-like"/>
    <property type="match status" value="1"/>
</dbReference>
<dbReference type="Gene3D" id="3.40.1110.10">
    <property type="entry name" value="Calcium-transporting ATPase, cytoplasmic domain N"/>
    <property type="match status" value="1"/>
</dbReference>
<reference evidence="18 19" key="1">
    <citation type="submission" date="2017-04" db="EMBL/GenBank/DDBJ databases">
        <authorList>
            <person name="Afonso C.L."/>
            <person name="Miller P.J."/>
            <person name="Scott M.A."/>
            <person name="Spackman E."/>
            <person name="Goraichik I."/>
            <person name="Dimitrov K.M."/>
            <person name="Suarez D.L."/>
            <person name="Swayne D.E."/>
        </authorList>
    </citation>
    <scope>NUCLEOTIDE SEQUENCE [LARGE SCALE GENOMIC DNA]</scope>
    <source>
        <strain evidence="18 19">609q</strain>
    </source>
</reference>
<dbReference type="InterPro" id="IPR008250">
    <property type="entry name" value="ATPase_P-typ_transduc_dom_A_sf"/>
</dbReference>
<dbReference type="SUPFAM" id="SSF81653">
    <property type="entry name" value="Calcium ATPase, transduction domain A"/>
    <property type="match status" value="1"/>
</dbReference>
<evidence type="ECO:0000256" key="14">
    <source>
        <dbReference type="ARBA" id="ARBA00048694"/>
    </source>
</evidence>
<dbReference type="Pfam" id="PF00690">
    <property type="entry name" value="Cation_ATPase_N"/>
    <property type="match status" value="1"/>
</dbReference>
<evidence type="ECO:0000313" key="18">
    <source>
        <dbReference type="EMBL" id="OYR92143.1"/>
    </source>
</evidence>
<name>A0A256LG66_9LACO</name>
<dbReference type="GO" id="GO:0046872">
    <property type="term" value="F:metal ion binding"/>
    <property type="evidence" value="ECO:0007669"/>
    <property type="project" value="UniProtKB-KW"/>
</dbReference>
<comment type="caution">
    <text evidence="18">The sequence shown here is derived from an EMBL/GenBank/DDBJ whole genome shotgun (WGS) entry which is preliminary data.</text>
</comment>
<evidence type="ECO:0000256" key="8">
    <source>
        <dbReference type="ARBA" id="ARBA00022741"/>
    </source>
</evidence>
<dbReference type="SUPFAM" id="SSF56784">
    <property type="entry name" value="HAD-like"/>
    <property type="match status" value="1"/>
</dbReference>
<dbReference type="InterPro" id="IPR001757">
    <property type="entry name" value="P_typ_ATPase"/>
</dbReference>
<dbReference type="PRINTS" id="PR00120">
    <property type="entry name" value="HATPASE"/>
</dbReference>
<proteinExistence type="inferred from homology"/>
<evidence type="ECO:0000256" key="1">
    <source>
        <dbReference type="ARBA" id="ARBA00004651"/>
    </source>
</evidence>
<keyword evidence="5" id="KW-0813">Transport</keyword>
<dbReference type="Gene3D" id="2.70.150.10">
    <property type="entry name" value="Calcium-transporting ATPase, cytoplasmic transduction domain A"/>
    <property type="match status" value="1"/>
</dbReference>
<keyword evidence="20" id="KW-1185">Reference proteome</keyword>
<dbReference type="AlphaFoldDB" id="A0A256LG66"/>
<dbReference type="InterPro" id="IPR023214">
    <property type="entry name" value="HAD_sf"/>
</dbReference>
<dbReference type="InterPro" id="IPR018303">
    <property type="entry name" value="ATPase_P-typ_P_site"/>
</dbReference>
<evidence type="ECO:0000313" key="20">
    <source>
        <dbReference type="Proteomes" id="UP000216316"/>
    </source>
</evidence>